<evidence type="ECO:0000313" key="11">
    <source>
        <dbReference type="Proteomes" id="UP001378592"/>
    </source>
</evidence>
<dbReference type="GO" id="GO:0005739">
    <property type="term" value="C:mitochondrion"/>
    <property type="evidence" value="ECO:0007669"/>
    <property type="project" value="TreeGrafter"/>
</dbReference>
<organism evidence="10 11">
    <name type="scientific">Gryllus longicercus</name>
    <dbReference type="NCBI Taxonomy" id="2509291"/>
    <lineage>
        <taxon>Eukaryota</taxon>
        <taxon>Metazoa</taxon>
        <taxon>Ecdysozoa</taxon>
        <taxon>Arthropoda</taxon>
        <taxon>Hexapoda</taxon>
        <taxon>Insecta</taxon>
        <taxon>Pterygota</taxon>
        <taxon>Neoptera</taxon>
        <taxon>Polyneoptera</taxon>
        <taxon>Orthoptera</taxon>
        <taxon>Ensifera</taxon>
        <taxon>Gryllidea</taxon>
        <taxon>Grylloidea</taxon>
        <taxon>Gryllidae</taxon>
        <taxon>Gryllinae</taxon>
        <taxon>Gryllus</taxon>
    </lineage>
</organism>
<reference evidence="10 11" key="1">
    <citation type="submission" date="2024-03" db="EMBL/GenBank/DDBJ databases">
        <title>The genome assembly and annotation of the cricket Gryllus longicercus Weissman &amp; Gray.</title>
        <authorList>
            <person name="Szrajer S."/>
            <person name="Gray D."/>
            <person name="Ylla G."/>
        </authorList>
    </citation>
    <scope>NUCLEOTIDE SEQUENCE [LARGE SCALE GENOMIC DNA]</scope>
    <source>
        <strain evidence="10">DAG 2021-001</strain>
        <tissue evidence="10">Whole body minus gut</tissue>
    </source>
</reference>
<evidence type="ECO:0000256" key="4">
    <source>
        <dbReference type="ARBA" id="ARBA00022989"/>
    </source>
</evidence>
<comment type="subcellular location">
    <subcellularLocation>
        <location evidence="1">Membrane</location>
        <topology evidence="1">Multi-pass membrane protein</topology>
    </subcellularLocation>
</comment>
<dbReference type="EMBL" id="JAZDUA010000522">
    <property type="protein sequence ID" value="KAK7791583.1"/>
    <property type="molecule type" value="Genomic_DNA"/>
</dbReference>
<dbReference type="Pfam" id="PF02466">
    <property type="entry name" value="Tim17"/>
    <property type="match status" value="1"/>
</dbReference>
<comment type="similarity">
    <text evidence="2">Belongs to the Tim17/Tim22/Tim23 family.</text>
</comment>
<keyword evidence="3 9" id="KW-0812">Transmembrane</keyword>
<keyword evidence="4 9" id="KW-1133">Transmembrane helix</keyword>
<feature type="transmembrane region" description="Helical" evidence="9">
    <location>
        <begin position="124"/>
        <end position="145"/>
    </location>
</feature>
<sequence length="261" mass="29234">MFQMKRVLPFKLPILWCTSPWKMFDKVDESTVITKDVSTDTGWERLRLMFTFDEDISPELNSAMHAGLTGIFFGALYGGFVKSRLAYIDFFERNQATAFRSHVEAKKVLQDHVTINFAKGALYWGWRLGLFTSSLVLISTAVSIYRGKSGILEYTVAGCVSGCLFRANLGVRGMLVGGLLGSALGTIGGCVIFAILKASGFTMEDIRNTQYQWRKHRTETKQKWMKAATEKETVENELLKHHDAKLESPALPGSEPELDSN</sequence>
<keyword evidence="11" id="KW-1185">Reference proteome</keyword>
<feature type="transmembrane region" description="Helical" evidence="9">
    <location>
        <begin position="174"/>
        <end position="196"/>
    </location>
</feature>
<evidence type="ECO:0000313" key="10">
    <source>
        <dbReference type="EMBL" id="KAK7791583.1"/>
    </source>
</evidence>
<name>A0AAN9VHP6_9ORTH</name>
<protein>
    <recommendedName>
        <fullName evidence="6">Complex I assembly factor TIMMDC1, mitochondrial</fullName>
    </recommendedName>
    <alternativeName>
        <fullName evidence="7">Translocase of inner mitochondrial membrane domain-containing protein 1</fullName>
    </alternativeName>
</protein>
<dbReference type="Proteomes" id="UP001378592">
    <property type="component" value="Unassembled WGS sequence"/>
</dbReference>
<evidence type="ECO:0000256" key="5">
    <source>
        <dbReference type="ARBA" id="ARBA00023136"/>
    </source>
</evidence>
<evidence type="ECO:0000256" key="1">
    <source>
        <dbReference type="ARBA" id="ARBA00004141"/>
    </source>
</evidence>
<gene>
    <name evidence="10" type="ORF">R5R35_007388</name>
</gene>
<evidence type="ECO:0000256" key="8">
    <source>
        <dbReference type="SAM" id="MobiDB-lite"/>
    </source>
</evidence>
<dbReference type="PANTHER" id="PTHR13002:SF1">
    <property type="entry name" value="COMPLEX I ASSEMBLY FACTOR TIMMDC1, MITOCHONDRIAL"/>
    <property type="match status" value="1"/>
</dbReference>
<evidence type="ECO:0000256" key="6">
    <source>
        <dbReference type="ARBA" id="ARBA00040778"/>
    </source>
</evidence>
<dbReference type="PANTHER" id="PTHR13002">
    <property type="entry name" value="C3ORF1 PROTEIN-RELATED"/>
    <property type="match status" value="1"/>
</dbReference>
<evidence type="ECO:0000256" key="3">
    <source>
        <dbReference type="ARBA" id="ARBA00022692"/>
    </source>
</evidence>
<evidence type="ECO:0000256" key="9">
    <source>
        <dbReference type="SAM" id="Phobius"/>
    </source>
</evidence>
<dbReference type="InterPro" id="IPR055299">
    <property type="entry name" value="TIMMDC1"/>
</dbReference>
<accession>A0AAN9VHP6</accession>
<dbReference type="GO" id="GO:0032981">
    <property type="term" value="P:mitochondrial respiratory chain complex I assembly"/>
    <property type="evidence" value="ECO:0007669"/>
    <property type="project" value="InterPro"/>
</dbReference>
<dbReference type="GO" id="GO:0016020">
    <property type="term" value="C:membrane"/>
    <property type="evidence" value="ECO:0007669"/>
    <property type="project" value="UniProtKB-SubCell"/>
</dbReference>
<evidence type="ECO:0000256" key="7">
    <source>
        <dbReference type="ARBA" id="ARBA00041344"/>
    </source>
</evidence>
<comment type="caution">
    <text evidence="10">The sequence shown here is derived from an EMBL/GenBank/DDBJ whole genome shotgun (WGS) entry which is preliminary data.</text>
</comment>
<dbReference type="AlphaFoldDB" id="A0AAN9VHP6"/>
<proteinExistence type="inferred from homology"/>
<keyword evidence="5 9" id="KW-0472">Membrane</keyword>
<evidence type="ECO:0000256" key="2">
    <source>
        <dbReference type="ARBA" id="ARBA00008444"/>
    </source>
</evidence>
<feature type="region of interest" description="Disordered" evidence="8">
    <location>
        <begin position="239"/>
        <end position="261"/>
    </location>
</feature>